<reference evidence="1 2" key="1">
    <citation type="journal article" date="2017" name="Int. J. Parasitol.">
        <title>The genome of the protozoan parasite Cystoisospora suis and a reverse vaccinology approach to identify vaccine candidates.</title>
        <authorList>
            <person name="Palmieri N."/>
            <person name="Shrestha A."/>
            <person name="Ruttkowski B."/>
            <person name="Beck T."/>
            <person name="Vogl C."/>
            <person name="Tomley F."/>
            <person name="Blake D.P."/>
            <person name="Joachim A."/>
        </authorList>
    </citation>
    <scope>NUCLEOTIDE SEQUENCE [LARGE SCALE GENOMIC DNA]</scope>
    <source>
        <strain evidence="1 2">Wien I</strain>
    </source>
</reference>
<dbReference type="GeneID" id="94431758"/>
<dbReference type="EMBL" id="MIGC01004704">
    <property type="protein sequence ID" value="PHJ17763.1"/>
    <property type="molecule type" value="Genomic_DNA"/>
</dbReference>
<dbReference type="RefSeq" id="XP_067919478.1">
    <property type="nucleotide sequence ID" value="XM_068068547.1"/>
</dbReference>
<dbReference type="AlphaFoldDB" id="A0A2C6KMZ9"/>
<proteinExistence type="predicted"/>
<gene>
    <name evidence="1" type="ORF">CSUI_008414</name>
</gene>
<feature type="non-terminal residue" evidence="1">
    <location>
        <position position="1"/>
    </location>
</feature>
<organism evidence="1 2">
    <name type="scientific">Cystoisospora suis</name>
    <dbReference type="NCBI Taxonomy" id="483139"/>
    <lineage>
        <taxon>Eukaryota</taxon>
        <taxon>Sar</taxon>
        <taxon>Alveolata</taxon>
        <taxon>Apicomplexa</taxon>
        <taxon>Conoidasida</taxon>
        <taxon>Coccidia</taxon>
        <taxon>Eucoccidiorida</taxon>
        <taxon>Eimeriorina</taxon>
        <taxon>Sarcocystidae</taxon>
        <taxon>Cystoisospora</taxon>
    </lineage>
</organism>
<name>A0A2C6KMZ9_9APIC</name>
<comment type="caution">
    <text evidence="1">The sequence shown here is derived from an EMBL/GenBank/DDBJ whole genome shotgun (WGS) entry which is preliminary data.</text>
</comment>
<protein>
    <submittedName>
        <fullName evidence="1">Uncharacterized protein</fullName>
    </submittedName>
</protein>
<accession>A0A2C6KMZ9</accession>
<sequence length="31" mass="3547">VSFVAFLFITVKSLFLLFASQQFAQPRSPKE</sequence>
<evidence type="ECO:0000313" key="1">
    <source>
        <dbReference type="EMBL" id="PHJ17763.1"/>
    </source>
</evidence>
<dbReference type="Proteomes" id="UP000221165">
    <property type="component" value="Unassembled WGS sequence"/>
</dbReference>
<evidence type="ECO:0000313" key="2">
    <source>
        <dbReference type="Proteomes" id="UP000221165"/>
    </source>
</evidence>
<keyword evidence="2" id="KW-1185">Reference proteome</keyword>
<dbReference type="VEuPathDB" id="ToxoDB:CSUI_008414"/>